<protein>
    <submittedName>
        <fullName evidence="1">Uncharacterized protein</fullName>
    </submittedName>
</protein>
<dbReference type="AlphaFoldDB" id="Q7UGH7"/>
<dbReference type="InParanoid" id="Q7UGH7"/>
<name>Q7UGH7_RHOBA</name>
<evidence type="ECO:0000313" key="1">
    <source>
        <dbReference type="EMBL" id="CAD78352.1"/>
    </source>
</evidence>
<accession>Q7UGH7</accession>
<reference evidence="1 2" key="1">
    <citation type="journal article" date="2003" name="Proc. Natl. Acad. Sci. U.S.A.">
        <title>Complete genome sequence of the marine planctomycete Pirellula sp. strain 1.</title>
        <authorList>
            <person name="Gloeckner F.O."/>
            <person name="Kube M."/>
            <person name="Bauer M."/>
            <person name="Teeling H."/>
            <person name="Lombardot T."/>
            <person name="Ludwig W."/>
            <person name="Gade D."/>
            <person name="Beck A."/>
            <person name="Borzym K."/>
            <person name="Heitmann K."/>
            <person name="Rabus R."/>
            <person name="Schlesner H."/>
            <person name="Amann R."/>
            <person name="Reinhardt R."/>
        </authorList>
    </citation>
    <scope>NUCLEOTIDE SEQUENCE [LARGE SCALE GENOMIC DNA]</scope>
    <source>
        <strain evidence="2">DSM 10527 / NCIMB 13988 / SH1</strain>
    </source>
</reference>
<dbReference type="Proteomes" id="UP000001025">
    <property type="component" value="Chromosome"/>
</dbReference>
<proteinExistence type="predicted"/>
<organism evidence="1 2">
    <name type="scientific">Rhodopirellula baltica (strain DSM 10527 / NCIMB 13988 / SH1)</name>
    <dbReference type="NCBI Taxonomy" id="243090"/>
    <lineage>
        <taxon>Bacteria</taxon>
        <taxon>Pseudomonadati</taxon>
        <taxon>Planctomycetota</taxon>
        <taxon>Planctomycetia</taxon>
        <taxon>Pirellulales</taxon>
        <taxon>Pirellulaceae</taxon>
        <taxon>Rhodopirellula</taxon>
    </lineage>
</organism>
<dbReference type="STRING" id="243090.RB5212"/>
<gene>
    <name evidence="1" type="ordered locus">RB5212</name>
</gene>
<dbReference type="EMBL" id="BX294141">
    <property type="protein sequence ID" value="CAD78352.1"/>
    <property type="molecule type" value="Genomic_DNA"/>
</dbReference>
<sequence>MLIHTFRQSKNERRPLTKQLKLSKRWTPTSYPERRRTRQMHCWKRQRNGPNVFSIEI</sequence>
<keyword evidence="2" id="KW-1185">Reference proteome</keyword>
<evidence type="ECO:0000313" key="2">
    <source>
        <dbReference type="Proteomes" id="UP000001025"/>
    </source>
</evidence>
<dbReference type="KEGG" id="rba:RB5212"/>
<dbReference type="EnsemblBacteria" id="CAD78352">
    <property type="protein sequence ID" value="CAD78352"/>
    <property type="gene ID" value="RB5212"/>
</dbReference>
<dbReference type="HOGENOM" id="CLU_2993699_0_0_0"/>